<gene>
    <name evidence="1" type="ORF">F5876DRAFT_82217</name>
</gene>
<evidence type="ECO:0000313" key="1">
    <source>
        <dbReference type="EMBL" id="KAJ3805066.1"/>
    </source>
</evidence>
<organism evidence="1 2">
    <name type="scientific">Lentinula aff. lateritia</name>
    <dbReference type="NCBI Taxonomy" id="2804960"/>
    <lineage>
        <taxon>Eukaryota</taxon>
        <taxon>Fungi</taxon>
        <taxon>Dikarya</taxon>
        <taxon>Basidiomycota</taxon>
        <taxon>Agaricomycotina</taxon>
        <taxon>Agaricomycetes</taxon>
        <taxon>Agaricomycetidae</taxon>
        <taxon>Agaricales</taxon>
        <taxon>Marasmiineae</taxon>
        <taxon>Omphalotaceae</taxon>
        <taxon>Lentinula</taxon>
    </lineage>
</organism>
<dbReference type="Proteomes" id="UP001163835">
    <property type="component" value="Unassembled WGS sequence"/>
</dbReference>
<name>A0ACC1TKD2_9AGAR</name>
<dbReference type="EMBL" id="MU795699">
    <property type="protein sequence ID" value="KAJ3805066.1"/>
    <property type="molecule type" value="Genomic_DNA"/>
</dbReference>
<accession>A0ACC1TKD2</accession>
<protein>
    <submittedName>
        <fullName evidence="1">Uncharacterized protein</fullName>
    </submittedName>
</protein>
<comment type="caution">
    <text evidence="1">The sequence shown here is derived from an EMBL/GenBank/DDBJ whole genome shotgun (WGS) entry which is preliminary data.</text>
</comment>
<reference evidence="1" key="1">
    <citation type="submission" date="2022-09" db="EMBL/GenBank/DDBJ databases">
        <title>A Global Phylogenomic Analysis of the Shiitake Genus Lentinula.</title>
        <authorList>
            <consortium name="DOE Joint Genome Institute"/>
            <person name="Sierra-Patev S."/>
            <person name="Min B."/>
            <person name="Naranjo-Ortiz M."/>
            <person name="Looney B."/>
            <person name="Konkel Z."/>
            <person name="Slot J.C."/>
            <person name="Sakamoto Y."/>
            <person name="Steenwyk J.L."/>
            <person name="Rokas A."/>
            <person name="Carro J."/>
            <person name="Camarero S."/>
            <person name="Ferreira P."/>
            <person name="Molpeceres G."/>
            <person name="Ruiz-Duenas F.J."/>
            <person name="Serrano A."/>
            <person name="Henrissat B."/>
            <person name="Drula E."/>
            <person name="Hughes K.W."/>
            <person name="Mata J.L."/>
            <person name="Ishikawa N.K."/>
            <person name="Vargas-Isla R."/>
            <person name="Ushijima S."/>
            <person name="Smith C.A."/>
            <person name="Ahrendt S."/>
            <person name="Andreopoulos W."/>
            <person name="He G."/>
            <person name="Labutti K."/>
            <person name="Lipzen A."/>
            <person name="Ng V."/>
            <person name="Riley R."/>
            <person name="Sandor L."/>
            <person name="Barry K."/>
            <person name="Martinez A.T."/>
            <person name="Xiao Y."/>
            <person name="Gibbons J.G."/>
            <person name="Terashima K."/>
            <person name="Grigoriev I.V."/>
            <person name="Hibbett D.S."/>
        </authorList>
    </citation>
    <scope>NUCLEOTIDE SEQUENCE</scope>
    <source>
        <strain evidence="1">TMI1499</strain>
    </source>
</reference>
<proteinExistence type="predicted"/>
<keyword evidence="2" id="KW-1185">Reference proteome</keyword>
<sequence>MRTNTPAVSKRLRSPTPDRFSKSQLFGPPSSPPPSRTYGRKGRNRPRPLNTPPRHPTASTSTPLRRNDPVASSSDTPSRRLRSSALHYQEPVVPTTSSSSSNLRPCSEGSSDASRVKPDITTLEIDDKDDPVFPSTMNLPVHLKPSRDHELREDLYQAQVDLKNALENAMTNIKVLMDATEARNECPCCLEVMLQPFILSCGHTFCKECLIRLSDIYIKAKMNFACPDCRTIQGHFTPIPNYSSQRSVNQMLEMKGTPIPTRQPLQWPRAFQSGPPASLPFPPSIGTYPVSVPIIVSAPFPVTVNDD</sequence>
<evidence type="ECO:0000313" key="2">
    <source>
        <dbReference type="Proteomes" id="UP001163835"/>
    </source>
</evidence>